<accession>A0A9W4HJR5</accession>
<keyword evidence="3" id="KW-0238">DNA-binding</keyword>
<dbReference type="GO" id="GO:0003677">
    <property type="term" value="F:DNA binding"/>
    <property type="evidence" value="ECO:0007669"/>
    <property type="project" value="UniProtKB-KW"/>
</dbReference>
<dbReference type="AlphaFoldDB" id="A0A9W4HJR5"/>
<dbReference type="PANTHER" id="PTHR31668">
    <property type="entry name" value="GLUCOSE TRANSPORT TRANSCRIPTION REGULATOR RGT1-RELATED-RELATED"/>
    <property type="match status" value="1"/>
</dbReference>
<evidence type="ECO:0000256" key="4">
    <source>
        <dbReference type="ARBA" id="ARBA00023163"/>
    </source>
</evidence>
<dbReference type="InterPro" id="IPR036864">
    <property type="entry name" value="Zn2-C6_fun-type_DNA-bd_sf"/>
</dbReference>
<feature type="compositionally biased region" description="Basic residues" evidence="6">
    <location>
        <begin position="106"/>
        <end position="120"/>
    </location>
</feature>
<dbReference type="Proteomes" id="UP001153618">
    <property type="component" value="Unassembled WGS sequence"/>
</dbReference>
<dbReference type="CDD" id="cd00067">
    <property type="entry name" value="GAL4"/>
    <property type="match status" value="1"/>
</dbReference>
<evidence type="ECO:0000313" key="9">
    <source>
        <dbReference type="Proteomes" id="UP001153618"/>
    </source>
</evidence>
<comment type="caution">
    <text evidence="8">The sequence shown here is derived from an EMBL/GenBank/DDBJ whole genome shotgun (WGS) entry which is preliminary data.</text>
</comment>
<keyword evidence="9" id="KW-1185">Reference proteome</keyword>
<evidence type="ECO:0000256" key="1">
    <source>
        <dbReference type="ARBA" id="ARBA00022723"/>
    </source>
</evidence>
<dbReference type="SUPFAM" id="SSF57701">
    <property type="entry name" value="Zn2/Cys6 DNA-binding domain"/>
    <property type="match status" value="1"/>
</dbReference>
<dbReference type="GO" id="GO:0006351">
    <property type="term" value="P:DNA-templated transcription"/>
    <property type="evidence" value="ECO:0007669"/>
    <property type="project" value="InterPro"/>
</dbReference>
<organism evidence="8 9">
    <name type="scientific">Penicillium olsonii</name>
    <dbReference type="NCBI Taxonomy" id="99116"/>
    <lineage>
        <taxon>Eukaryota</taxon>
        <taxon>Fungi</taxon>
        <taxon>Dikarya</taxon>
        <taxon>Ascomycota</taxon>
        <taxon>Pezizomycotina</taxon>
        <taxon>Eurotiomycetes</taxon>
        <taxon>Eurotiomycetidae</taxon>
        <taxon>Eurotiales</taxon>
        <taxon>Aspergillaceae</taxon>
        <taxon>Penicillium</taxon>
    </lineage>
</organism>
<evidence type="ECO:0000256" key="2">
    <source>
        <dbReference type="ARBA" id="ARBA00023015"/>
    </source>
</evidence>
<evidence type="ECO:0000256" key="3">
    <source>
        <dbReference type="ARBA" id="ARBA00023125"/>
    </source>
</evidence>
<evidence type="ECO:0000313" key="8">
    <source>
        <dbReference type="EMBL" id="CAG8034069.1"/>
    </source>
</evidence>
<evidence type="ECO:0000259" key="7">
    <source>
        <dbReference type="PROSITE" id="PS50048"/>
    </source>
</evidence>
<gene>
    <name evidence="8" type="ORF">POLS_LOCUS2790</name>
</gene>
<dbReference type="InterPro" id="IPR050797">
    <property type="entry name" value="Carb_Metab_Trans_Reg"/>
</dbReference>
<dbReference type="PROSITE" id="PS50048">
    <property type="entry name" value="ZN2_CY6_FUNGAL_2"/>
    <property type="match status" value="1"/>
</dbReference>
<name>A0A9W4HJR5_PENOL</name>
<reference evidence="8" key="1">
    <citation type="submission" date="2021-07" db="EMBL/GenBank/DDBJ databases">
        <authorList>
            <person name="Branca A.L. A."/>
        </authorList>
    </citation>
    <scope>NUCLEOTIDE SEQUENCE</scope>
</reference>
<dbReference type="GO" id="GO:0001080">
    <property type="term" value="P:nitrogen catabolite activation of transcription from RNA polymerase II promoter"/>
    <property type="evidence" value="ECO:0007669"/>
    <property type="project" value="TreeGrafter"/>
</dbReference>
<protein>
    <recommendedName>
        <fullName evidence="7">Zn(2)-C6 fungal-type domain-containing protein</fullName>
    </recommendedName>
</protein>
<evidence type="ECO:0000256" key="5">
    <source>
        <dbReference type="ARBA" id="ARBA00023242"/>
    </source>
</evidence>
<dbReference type="GO" id="GO:0000981">
    <property type="term" value="F:DNA-binding transcription factor activity, RNA polymerase II-specific"/>
    <property type="evidence" value="ECO:0007669"/>
    <property type="project" value="InterPro"/>
</dbReference>
<dbReference type="PROSITE" id="PS00463">
    <property type="entry name" value="ZN2_CY6_FUNGAL_1"/>
    <property type="match status" value="1"/>
</dbReference>
<dbReference type="Pfam" id="PF04082">
    <property type="entry name" value="Fungal_trans"/>
    <property type="match status" value="1"/>
</dbReference>
<evidence type="ECO:0000256" key="6">
    <source>
        <dbReference type="SAM" id="MobiDB-lite"/>
    </source>
</evidence>
<keyword evidence="5" id="KW-0539">Nucleus</keyword>
<dbReference type="OrthoDB" id="3034343at2759"/>
<feature type="domain" description="Zn(2)-C6 fungal-type" evidence="7">
    <location>
        <begin position="55"/>
        <end position="87"/>
    </location>
</feature>
<dbReference type="SMART" id="SM00906">
    <property type="entry name" value="Fungal_trans"/>
    <property type="match status" value="1"/>
</dbReference>
<dbReference type="PANTHER" id="PTHR31668:SF10">
    <property type="entry name" value="ZN(II)2CYS6 TRANSCRIPTION FACTOR (EUROFUNG)"/>
    <property type="match status" value="1"/>
</dbReference>
<keyword evidence="2" id="KW-0805">Transcription regulation</keyword>
<dbReference type="EMBL" id="CAJVOS010000016">
    <property type="protein sequence ID" value="CAG8034069.1"/>
    <property type="molecule type" value="Genomic_DNA"/>
</dbReference>
<dbReference type="GO" id="GO:0008270">
    <property type="term" value="F:zinc ion binding"/>
    <property type="evidence" value="ECO:0007669"/>
    <property type="project" value="InterPro"/>
</dbReference>
<dbReference type="Gene3D" id="4.10.240.10">
    <property type="entry name" value="Zn(2)-C6 fungal-type DNA-binding domain"/>
    <property type="match status" value="1"/>
</dbReference>
<keyword evidence="1" id="KW-0479">Metal-binding</keyword>
<dbReference type="SMART" id="SM00066">
    <property type="entry name" value="GAL4"/>
    <property type="match status" value="1"/>
</dbReference>
<keyword evidence="4" id="KW-0804">Transcription</keyword>
<proteinExistence type="predicted"/>
<dbReference type="GO" id="GO:0005634">
    <property type="term" value="C:nucleus"/>
    <property type="evidence" value="ECO:0007669"/>
    <property type="project" value="TreeGrafter"/>
</dbReference>
<dbReference type="CDD" id="cd12148">
    <property type="entry name" value="fungal_TF_MHR"/>
    <property type="match status" value="1"/>
</dbReference>
<sequence length="697" mass="77208">MNCPRASPRASPRAIAFLSSFAFPFSGVISDRFQMTANQPDTREGRPYRSHLHPACFSCRRRKSRCKTRNSSAVCIMCQAHGTECIFPRPEDPLQQVPTLPAKPRANVKRRSAHNRHRLQHTQSHAGLQPVARPPGLVDLDADPSQNAGPESAGHTQIPRVPNNEQRTKDLSNLMGIVEEAGDDSSHIVSPAVAEDNEILENYLSAVPTAKRGCLIRTGSASNCSLRPVRFNVVSRRPLGVSTTQSLAASKCEIIEKYMDPDVDEYLNMFFQKANTCFPIFDEASFRSAYASNKGNISSALLCNLYANSLVYWESSPKLASGRTPDIRFIWNQANEALHSELFMSPGISTVMSILINVCGRPSTSMFGNGGMVGTAVALSNALGLNRDPSNWSISPLEKSLRIRLWSLVLIHDRWCSLAYGTPLQVHRSQYDVPFPTVDDICTASASPYQKATASIFVALTTLTNVLAQYLEHVYSVSKTHPSTEMSALDLERVLSEWEETLTEDVRRIALRGTLLNVPGAANFRLAYLSVKLLLRRIQLDLGQASAQAVHDSVPPCYTNAQRVAEEIMHLVQELNADQLTAFWLPAHAFSITSATMFLLRSSLHARHQQHNLPLQIARDMIYALQVHRDNFSWDIADDCLSNCSGLVERFGSGSHLEGSDLSFLESPDLTQNLDVDPTALDHLLFGAPWFQSAYDF</sequence>
<dbReference type="InterPro" id="IPR007219">
    <property type="entry name" value="XnlR_reg_dom"/>
</dbReference>
<dbReference type="Pfam" id="PF00172">
    <property type="entry name" value="Zn_clus"/>
    <property type="match status" value="1"/>
</dbReference>
<feature type="region of interest" description="Disordered" evidence="6">
    <location>
        <begin position="95"/>
        <end position="163"/>
    </location>
</feature>
<dbReference type="InterPro" id="IPR001138">
    <property type="entry name" value="Zn2Cys6_DnaBD"/>
</dbReference>